<name>A0A427B3V5_ENSVE</name>
<sequence>MPFSQETGFFTLTEVRGPLACADEITPSWTPWFRLAVGFLYTWTKPIYKSVTRPTRSPVLAGIVSSKRNHKHPPAKHRPYSPGGCVRLWHHCRRWIYGTP</sequence>
<protein>
    <submittedName>
        <fullName evidence="1">Uncharacterized protein</fullName>
    </submittedName>
</protein>
<dbReference type="Proteomes" id="UP000287651">
    <property type="component" value="Unassembled WGS sequence"/>
</dbReference>
<gene>
    <name evidence="1" type="ORF">B296_00016203</name>
</gene>
<evidence type="ECO:0000313" key="1">
    <source>
        <dbReference type="EMBL" id="RRT83165.1"/>
    </source>
</evidence>
<evidence type="ECO:0000313" key="2">
    <source>
        <dbReference type="Proteomes" id="UP000287651"/>
    </source>
</evidence>
<reference evidence="1 2" key="1">
    <citation type="journal article" date="2014" name="Agronomy (Basel)">
        <title>A Draft Genome Sequence for Ensete ventricosum, the Drought-Tolerant Tree Against Hunger.</title>
        <authorList>
            <person name="Harrison J."/>
            <person name="Moore K.A."/>
            <person name="Paszkiewicz K."/>
            <person name="Jones T."/>
            <person name="Grant M."/>
            <person name="Ambacheew D."/>
            <person name="Muzemil S."/>
            <person name="Studholme D.J."/>
        </authorList>
    </citation>
    <scope>NUCLEOTIDE SEQUENCE [LARGE SCALE GENOMIC DNA]</scope>
</reference>
<comment type="caution">
    <text evidence="1">The sequence shown here is derived from an EMBL/GenBank/DDBJ whole genome shotgun (WGS) entry which is preliminary data.</text>
</comment>
<proteinExistence type="predicted"/>
<dbReference type="AlphaFoldDB" id="A0A427B3V5"/>
<organism evidence="1 2">
    <name type="scientific">Ensete ventricosum</name>
    <name type="common">Abyssinian banana</name>
    <name type="synonym">Musa ensete</name>
    <dbReference type="NCBI Taxonomy" id="4639"/>
    <lineage>
        <taxon>Eukaryota</taxon>
        <taxon>Viridiplantae</taxon>
        <taxon>Streptophyta</taxon>
        <taxon>Embryophyta</taxon>
        <taxon>Tracheophyta</taxon>
        <taxon>Spermatophyta</taxon>
        <taxon>Magnoliopsida</taxon>
        <taxon>Liliopsida</taxon>
        <taxon>Zingiberales</taxon>
        <taxon>Musaceae</taxon>
        <taxon>Ensete</taxon>
    </lineage>
</organism>
<dbReference type="EMBL" id="AMZH03000549">
    <property type="protein sequence ID" value="RRT83165.1"/>
    <property type="molecule type" value="Genomic_DNA"/>
</dbReference>
<accession>A0A427B3V5</accession>